<protein>
    <submittedName>
        <fullName evidence="2">SAM-dependent methyltransferase</fullName>
    </submittedName>
</protein>
<keyword evidence="1" id="KW-0175">Coiled coil</keyword>
<dbReference type="SUPFAM" id="SSF53335">
    <property type="entry name" value="S-adenosyl-L-methionine-dependent methyltransferases"/>
    <property type="match status" value="1"/>
</dbReference>
<dbReference type="Gene3D" id="3.40.50.150">
    <property type="entry name" value="Vaccinia Virus protein VP39"/>
    <property type="match status" value="1"/>
</dbReference>
<dbReference type="RefSeq" id="WP_022515292.1">
    <property type="nucleotide sequence ID" value="NZ_JACOQH010000001.1"/>
</dbReference>
<dbReference type="PANTHER" id="PTHR38451">
    <property type="entry name" value="TRNA (ADENINE(22)-N(1))-METHYLTRANSFERASE"/>
    <property type="match status" value="1"/>
</dbReference>
<proteinExistence type="predicted"/>
<dbReference type="GO" id="GO:0032259">
    <property type="term" value="P:methylation"/>
    <property type="evidence" value="ECO:0007669"/>
    <property type="project" value="UniProtKB-KW"/>
</dbReference>
<evidence type="ECO:0000313" key="3">
    <source>
        <dbReference type="Proteomes" id="UP000621540"/>
    </source>
</evidence>
<evidence type="ECO:0000256" key="1">
    <source>
        <dbReference type="SAM" id="Coils"/>
    </source>
</evidence>
<accession>A0ABR7I6V9</accession>
<feature type="coiled-coil region" evidence="1">
    <location>
        <begin position="182"/>
        <end position="229"/>
    </location>
</feature>
<reference evidence="2 3" key="1">
    <citation type="submission" date="2020-08" db="EMBL/GenBank/DDBJ databases">
        <title>Genome public.</title>
        <authorList>
            <person name="Liu C."/>
            <person name="Sun Q."/>
        </authorList>
    </citation>
    <scope>NUCLEOTIDE SEQUENCE [LARGE SCALE GENOMIC DNA]</scope>
    <source>
        <strain evidence="2 3">BX0805</strain>
    </source>
</reference>
<evidence type="ECO:0000313" key="2">
    <source>
        <dbReference type="EMBL" id="MBC5752649.1"/>
    </source>
</evidence>
<sequence length="236" mass="26817">MKTTLSKRLLAVAGFVTPGSRVADIGTDHAFVPIYLMEHKIVPSALAMDIGKGPLLAAEEHIKEHGLEKYITARQSDGVLALQDGEADSVIIAGMGGALVIKILSEGRERLRNVKELILQPQSEVEKVRHFLYESGYHITAEEMVFEDGKYYPMMHAVPGRDDTVYPESYFKYGGWLIREKNEVLLRYLEKEEREVREIQKKLLPGQEKERIRARLDEIKERLAVIEQAKMEMHGS</sequence>
<keyword evidence="3" id="KW-1185">Reference proteome</keyword>
<dbReference type="Pfam" id="PF12847">
    <property type="entry name" value="Methyltransf_18"/>
    <property type="match status" value="1"/>
</dbReference>
<keyword evidence="2" id="KW-0489">Methyltransferase</keyword>
<gene>
    <name evidence="2" type="ORF">H8Z76_01180</name>
</gene>
<dbReference type="Proteomes" id="UP000621540">
    <property type="component" value="Unassembled WGS sequence"/>
</dbReference>
<dbReference type="InterPro" id="IPR006901">
    <property type="entry name" value="TrmK"/>
</dbReference>
<dbReference type="PIRSF" id="PIRSF018637">
    <property type="entry name" value="TrmK"/>
    <property type="match status" value="1"/>
</dbReference>
<dbReference type="InterPro" id="IPR029063">
    <property type="entry name" value="SAM-dependent_MTases_sf"/>
</dbReference>
<dbReference type="GO" id="GO:0008168">
    <property type="term" value="F:methyltransferase activity"/>
    <property type="evidence" value="ECO:0007669"/>
    <property type="project" value="UniProtKB-KW"/>
</dbReference>
<comment type="caution">
    <text evidence="2">The sequence shown here is derived from an EMBL/GenBank/DDBJ whole genome shotgun (WGS) entry which is preliminary data.</text>
</comment>
<organism evidence="2 3">
    <name type="scientific">Roseburia yibonii</name>
    <dbReference type="NCBI Taxonomy" id="2763063"/>
    <lineage>
        <taxon>Bacteria</taxon>
        <taxon>Bacillati</taxon>
        <taxon>Bacillota</taxon>
        <taxon>Clostridia</taxon>
        <taxon>Lachnospirales</taxon>
        <taxon>Lachnospiraceae</taxon>
        <taxon>Roseburia</taxon>
    </lineage>
</organism>
<keyword evidence="2" id="KW-0808">Transferase</keyword>
<dbReference type="EMBL" id="JACOQH010000001">
    <property type="protein sequence ID" value="MBC5752649.1"/>
    <property type="molecule type" value="Genomic_DNA"/>
</dbReference>
<dbReference type="PANTHER" id="PTHR38451:SF1">
    <property type="entry name" value="TRNA (ADENINE(22)-N(1))-METHYLTRANSFERASE"/>
    <property type="match status" value="1"/>
</dbReference>
<name>A0ABR7I6V9_9FIRM</name>